<dbReference type="OrthoDB" id="6229385at2759"/>
<keyword evidence="3" id="KW-1185">Reference proteome</keyword>
<reference evidence="2" key="1">
    <citation type="submission" date="2018-11" db="EMBL/GenBank/DDBJ databases">
        <authorList>
            <consortium name="Pathogen Informatics"/>
        </authorList>
    </citation>
    <scope>NUCLEOTIDE SEQUENCE</scope>
</reference>
<sequence length="116" mass="13384">MHEQHFGHQGGYHDNVEPVEKYIRMPSSYEISLAVDYKPEKALQFVLSYLKLRGPFIQWRMREDSKVESSRHQTDKSEALPSPHVQLMRPSQPLLVTISAPQPQQTLFSSAAHLSR</sequence>
<dbReference type="AlphaFoldDB" id="A0A448WDI7"/>
<proteinExistence type="predicted"/>
<evidence type="ECO:0000256" key="1">
    <source>
        <dbReference type="SAM" id="MobiDB-lite"/>
    </source>
</evidence>
<evidence type="ECO:0000313" key="2">
    <source>
        <dbReference type="EMBL" id="VEL09153.1"/>
    </source>
</evidence>
<dbReference type="Proteomes" id="UP000784294">
    <property type="component" value="Unassembled WGS sequence"/>
</dbReference>
<evidence type="ECO:0000313" key="3">
    <source>
        <dbReference type="Proteomes" id="UP000784294"/>
    </source>
</evidence>
<name>A0A448WDI7_9PLAT</name>
<dbReference type="EMBL" id="CAAALY010005591">
    <property type="protein sequence ID" value="VEL09153.1"/>
    <property type="molecule type" value="Genomic_DNA"/>
</dbReference>
<feature type="compositionally biased region" description="Basic and acidic residues" evidence="1">
    <location>
        <begin position="63"/>
        <end position="78"/>
    </location>
</feature>
<accession>A0A448WDI7</accession>
<comment type="caution">
    <text evidence="2">The sequence shown here is derived from an EMBL/GenBank/DDBJ whole genome shotgun (WGS) entry which is preliminary data.</text>
</comment>
<feature type="region of interest" description="Disordered" evidence="1">
    <location>
        <begin position="63"/>
        <end position="86"/>
    </location>
</feature>
<gene>
    <name evidence="2" type="ORF">PXEA_LOCUS2593</name>
</gene>
<organism evidence="2 3">
    <name type="scientific">Protopolystoma xenopodis</name>
    <dbReference type="NCBI Taxonomy" id="117903"/>
    <lineage>
        <taxon>Eukaryota</taxon>
        <taxon>Metazoa</taxon>
        <taxon>Spiralia</taxon>
        <taxon>Lophotrochozoa</taxon>
        <taxon>Platyhelminthes</taxon>
        <taxon>Monogenea</taxon>
        <taxon>Polyopisthocotylea</taxon>
        <taxon>Polystomatidea</taxon>
        <taxon>Polystomatidae</taxon>
        <taxon>Protopolystoma</taxon>
    </lineage>
</organism>
<protein>
    <submittedName>
        <fullName evidence="2">Uncharacterized protein</fullName>
    </submittedName>
</protein>